<comment type="caution">
    <text evidence="2">The sequence shown here is derived from an EMBL/GenBank/DDBJ whole genome shotgun (WGS) entry which is preliminary data.</text>
</comment>
<evidence type="ECO:0000313" key="3">
    <source>
        <dbReference type="Proteomes" id="UP001139171"/>
    </source>
</evidence>
<sequence length="48" mass="5600">MSPTAEQVWRRHPDFSVKSAGTSRNARKPLTITLFKIQIFTQANRKKR</sequence>
<dbReference type="AlphaFoldDB" id="A0A9X1MXA7"/>
<accession>A0A9X1MXA7</accession>
<gene>
    <name evidence="2" type="ORF">LPW36_09900</name>
</gene>
<protein>
    <submittedName>
        <fullName evidence="2">Uncharacterized protein</fullName>
    </submittedName>
</protein>
<dbReference type="EMBL" id="JAJNAG010000019">
    <property type="protein sequence ID" value="MCD1126308.1"/>
    <property type="molecule type" value="Genomic_DNA"/>
</dbReference>
<evidence type="ECO:0000313" key="2">
    <source>
        <dbReference type="EMBL" id="MCD1126308.1"/>
    </source>
</evidence>
<evidence type="ECO:0000256" key="1">
    <source>
        <dbReference type="SAM" id="MobiDB-lite"/>
    </source>
</evidence>
<proteinExistence type="predicted"/>
<organism evidence="2 3">
    <name type="scientific">Limnobaculum eriocheiris</name>
    <dbReference type="NCBI Taxonomy" id="2897391"/>
    <lineage>
        <taxon>Bacteria</taxon>
        <taxon>Pseudomonadati</taxon>
        <taxon>Pseudomonadota</taxon>
        <taxon>Gammaproteobacteria</taxon>
        <taxon>Enterobacterales</taxon>
        <taxon>Budviciaceae</taxon>
        <taxon>Limnobaculum</taxon>
    </lineage>
</organism>
<feature type="region of interest" description="Disordered" evidence="1">
    <location>
        <begin position="1"/>
        <end position="23"/>
    </location>
</feature>
<keyword evidence="3" id="KW-1185">Reference proteome</keyword>
<reference evidence="2" key="1">
    <citation type="submission" date="2021-11" db="EMBL/GenBank/DDBJ databases">
        <title>Jinshanibacter sp. isolated from one year old Eriocheir sinensis.</title>
        <authorList>
            <person name="Li J.-Y."/>
            <person name="He W."/>
            <person name="Gao T.-H."/>
        </authorList>
    </citation>
    <scope>NUCLEOTIDE SEQUENCE</scope>
    <source>
        <strain evidence="2">LJY008</strain>
    </source>
</reference>
<dbReference type="Proteomes" id="UP001139171">
    <property type="component" value="Unassembled WGS sequence"/>
</dbReference>
<name>A0A9X1MXA7_9GAMM</name>